<evidence type="ECO:0000256" key="6">
    <source>
        <dbReference type="ARBA" id="ARBA00022500"/>
    </source>
</evidence>
<evidence type="ECO:0000313" key="15">
    <source>
        <dbReference type="Proteomes" id="UP000316770"/>
    </source>
</evidence>
<evidence type="ECO:0000256" key="8">
    <source>
        <dbReference type="ARBA" id="ARBA00023136"/>
    </source>
</evidence>
<evidence type="ECO:0000256" key="1">
    <source>
        <dbReference type="ARBA" id="ARBA00004117"/>
    </source>
</evidence>
<dbReference type="Gene3D" id="2.30.330.10">
    <property type="entry name" value="SpoA-like"/>
    <property type="match status" value="1"/>
</dbReference>
<dbReference type="PRINTS" id="PR00955">
    <property type="entry name" value="FLGMOTORFLIM"/>
</dbReference>
<dbReference type="GO" id="GO:0050918">
    <property type="term" value="P:positive chemotaxis"/>
    <property type="evidence" value="ECO:0007669"/>
    <property type="project" value="TreeGrafter"/>
</dbReference>
<keyword evidence="5" id="KW-1003">Cell membrane</keyword>
<dbReference type="GO" id="GO:0005886">
    <property type="term" value="C:plasma membrane"/>
    <property type="evidence" value="ECO:0007669"/>
    <property type="project" value="UniProtKB-SubCell"/>
</dbReference>
<dbReference type="OrthoDB" id="9806941at2"/>
<evidence type="ECO:0000259" key="13">
    <source>
        <dbReference type="Pfam" id="PF01052"/>
    </source>
</evidence>
<evidence type="ECO:0000256" key="9">
    <source>
        <dbReference type="ARBA" id="ARBA00023143"/>
    </source>
</evidence>
<comment type="subcellular location">
    <subcellularLocation>
        <location evidence="1">Bacterial flagellum basal body</location>
    </subcellularLocation>
    <subcellularLocation>
        <location evidence="2">Cell membrane</location>
        <topology evidence="2">Peripheral membrane protein</topology>
    </subcellularLocation>
</comment>
<reference evidence="14 15" key="1">
    <citation type="submission" date="2019-02" db="EMBL/GenBank/DDBJ databases">
        <title>Deep-cultivation of Planctomycetes and their phenomic and genomic characterization uncovers novel biology.</title>
        <authorList>
            <person name="Wiegand S."/>
            <person name="Jogler M."/>
            <person name="Boedeker C."/>
            <person name="Pinto D."/>
            <person name="Vollmers J."/>
            <person name="Rivas-Marin E."/>
            <person name="Kohn T."/>
            <person name="Peeters S.H."/>
            <person name="Heuer A."/>
            <person name="Rast P."/>
            <person name="Oberbeckmann S."/>
            <person name="Bunk B."/>
            <person name="Jeske O."/>
            <person name="Meyerdierks A."/>
            <person name="Storesund J.E."/>
            <person name="Kallscheuer N."/>
            <person name="Luecker S."/>
            <person name="Lage O.M."/>
            <person name="Pohl T."/>
            <person name="Merkel B.J."/>
            <person name="Hornburger P."/>
            <person name="Mueller R.-W."/>
            <person name="Bruemmer F."/>
            <person name="Labrenz M."/>
            <person name="Spormann A.M."/>
            <person name="Op den Camp H."/>
            <person name="Overmann J."/>
            <person name="Amann R."/>
            <person name="Jetten M.S.M."/>
            <person name="Mascher T."/>
            <person name="Medema M.H."/>
            <person name="Devos D.P."/>
            <person name="Kaster A.-K."/>
            <person name="Ovreas L."/>
            <person name="Rohde M."/>
            <person name="Galperin M.Y."/>
            <person name="Jogler C."/>
        </authorList>
    </citation>
    <scope>NUCLEOTIDE SEQUENCE [LARGE SCALE GENOMIC DNA]</scope>
    <source>
        <strain evidence="14 15">Mal33</strain>
    </source>
</reference>
<proteinExistence type="inferred from homology"/>
<keyword evidence="7" id="KW-0283">Flagellar rotation</keyword>
<evidence type="ECO:0000256" key="11">
    <source>
        <dbReference type="NCBIfam" id="TIGR01397"/>
    </source>
</evidence>
<evidence type="ECO:0000256" key="5">
    <source>
        <dbReference type="ARBA" id="ARBA00022475"/>
    </source>
</evidence>
<protein>
    <recommendedName>
        <fullName evidence="4 11">Flagellar motor switch protein FliM</fullName>
    </recommendedName>
</protein>
<name>A0A518IPE5_9BACT</name>
<keyword evidence="14" id="KW-0969">Cilium</keyword>
<dbReference type="Pfam" id="PF02154">
    <property type="entry name" value="FliM"/>
    <property type="match status" value="1"/>
</dbReference>
<dbReference type="CDD" id="cd17908">
    <property type="entry name" value="FliM"/>
    <property type="match status" value="1"/>
</dbReference>
<evidence type="ECO:0000313" key="14">
    <source>
        <dbReference type="EMBL" id="QDV54963.1"/>
    </source>
</evidence>
<evidence type="ECO:0000256" key="10">
    <source>
        <dbReference type="ARBA" id="ARBA00025044"/>
    </source>
</evidence>
<dbReference type="PIRSF" id="PIRSF002888">
    <property type="entry name" value="FliM"/>
    <property type="match status" value="1"/>
</dbReference>
<dbReference type="Pfam" id="PF01052">
    <property type="entry name" value="FliMN_C"/>
    <property type="match status" value="1"/>
</dbReference>
<keyword evidence="14" id="KW-0966">Cell projection</keyword>
<dbReference type="Gene3D" id="3.40.1550.10">
    <property type="entry name" value="CheC-like"/>
    <property type="match status" value="1"/>
</dbReference>
<dbReference type="InterPro" id="IPR001543">
    <property type="entry name" value="FliN-like_C"/>
</dbReference>
<dbReference type="PANTHER" id="PTHR30034:SF6">
    <property type="entry name" value="YOP PROTEINS TRANSLOCATION PROTEIN Q"/>
    <property type="match status" value="1"/>
</dbReference>
<dbReference type="PANTHER" id="PTHR30034">
    <property type="entry name" value="FLAGELLAR MOTOR SWITCH PROTEIN FLIM"/>
    <property type="match status" value="1"/>
</dbReference>
<keyword evidence="15" id="KW-1185">Reference proteome</keyword>
<dbReference type="NCBIfam" id="TIGR01397">
    <property type="entry name" value="fliM_switch"/>
    <property type="match status" value="1"/>
</dbReference>
<dbReference type="GO" id="GO:0071978">
    <property type="term" value="P:bacterial-type flagellum-dependent swarming motility"/>
    <property type="evidence" value="ECO:0007669"/>
    <property type="project" value="TreeGrafter"/>
</dbReference>
<gene>
    <name evidence="14" type="primary">fliM</name>
    <name evidence="14" type="ORF">Mal33_09310</name>
</gene>
<dbReference type="GO" id="GO:0003774">
    <property type="term" value="F:cytoskeletal motor activity"/>
    <property type="evidence" value="ECO:0007669"/>
    <property type="project" value="InterPro"/>
</dbReference>
<evidence type="ECO:0000256" key="12">
    <source>
        <dbReference type="SAM" id="MobiDB-lite"/>
    </source>
</evidence>
<dbReference type="InterPro" id="IPR028976">
    <property type="entry name" value="CheC-like_sf"/>
</dbReference>
<dbReference type="EMBL" id="CP036318">
    <property type="protein sequence ID" value="QDV54963.1"/>
    <property type="molecule type" value="Genomic_DNA"/>
</dbReference>
<dbReference type="InterPro" id="IPR036429">
    <property type="entry name" value="SpoA-like_sf"/>
</dbReference>
<evidence type="ECO:0000256" key="4">
    <source>
        <dbReference type="ARBA" id="ARBA00021898"/>
    </source>
</evidence>
<keyword evidence="6" id="KW-0145">Chemotaxis</keyword>
<evidence type="ECO:0000256" key="3">
    <source>
        <dbReference type="ARBA" id="ARBA00011049"/>
    </source>
</evidence>
<feature type="compositionally biased region" description="Low complexity" evidence="12">
    <location>
        <begin position="23"/>
        <end position="38"/>
    </location>
</feature>
<feature type="region of interest" description="Disordered" evidence="12">
    <location>
        <begin position="1"/>
        <end position="47"/>
    </location>
</feature>
<comment type="function">
    <text evidence="10">FliM is one of three proteins (FliG, FliN, FliM) that forms the rotor-mounted switch complex (C ring), located at the base of the basal body. This complex interacts with the CheY and CheZ chemotaxis proteins, in addition to contacting components of the motor that determine the direction of flagellar rotation.</text>
</comment>
<dbReference type="GO" id="GO:0009425">
    <property type="term" value="C:bacterial-type flagellum basal body"/>
    <property type="evidence" value="ECO:0007669"/>
    <property type="project" value="UniProtKB-SubCell"/>
</dbReference>
<keyword evidence="14" id="KW-0282">Flagellum</keyword>
<dbReference type="Proteomes" id="UP000316770">
    <property type="component" value="Chromosome"/>
</dbReference>
<dbReference type="RefSeq" id="WP_145117802.1">
    <property type="nucleotide sequence ID" value="NZ_CP036292.1"/>
</dbReference>
<sequence length="358" mass="39374">MSDEILSQNQVEDLIRAMESEGASQPAPKPAASSTANAIPRSAASASRVNDPRLRPMNYDFKRPERVGKELMGAMRSLHEGLGRAFNAKLSGLLRSITEVKLVSADQLTYSEFVYSLDTPTCFCVLDVKPLEGNWILDIAPALSFAVVDRMLGGDPQPNEMPNRALTEIEHRLMARVTQLFLDGMQSTWQNVVEMEPTLRSIESNPQLVQIVPPNEVIVLICFEVTMGKNRGMMNLCIPYNTIERFSSQLSSKGWGGYSSNPATPESKQALETQLDSALVELTVTLARSKIKTGDLLNMDVGDVITTEHLIDKPLEVAIQSVPKFKATIGALKGKKAVRIRDHIDMRPKPPATEAAKS</sequence>
<dbReference type="SUPFAM" id="SSF101801">
    <property type="entry name" value="Surface presentation of antigens (SPOA)"/>
    <property type="match status" value="1"/>
</dbReference>
<keyword evidence="9" id="KW-0975">Bacterial flagellum</keyword>
<feature type="domain" description="Flagellar motor switch protein FliN-like C-terminal" evidence="13">
    <location>
        <begin position="274"/>
        <end position="344"/>
    </location>
</feature>
<evidence type="ECO:0000256" key="7">
    <source>
        <dbReference type="ARBA" id="ARBA00022779"/>
    </source>
</evidence>
<dbReference type="InterPro" id="IPR001689">
    <property type="entry name" value="Flag_FliM"/>
</dbReference>
<evidence type="ECO:0000256" key="2">
    <source>
        <dbReference type="ARBA" id="ARBA00004202"/>
    </source>
</evidence>
<feature type="compositionally biased region" description="Polar residues" evidence="12">
    <location>
        <begin position="1"/>
        <end position="11"/>
    </location>
</feature>
<dbReference type="SUPFAM" id="SSF103039">
    <property type="entry name" value="CheC-like"/>
    <property type="match status" value="1"/>
</dbReference>
<comment type="similarity">
    <text evidence="3">Belongs to the FliM family.</text>
</comment>
<keyword evidence="8" id="KW-0472">Membrane</keyword>
<dbReference type="AlphaFoldDB" id="A0A518IPE5"/>
<organism evidence="14 15">
    <name type="scientific">Rosistilla oblonga</name>
    <dbReference type="NCBI Taxonomy" id="2527990"/>
    <lineage>
        <taxon>Bacteria</taxon>
        <taxon>Pseudomonadati</taxon>
        <taxon>Planctomycetota</taxon>
        <taxon>Planctomycetia</taxon>
        <taxon>Pirellulales</taxon>
        <taxon>Pirellulaceae</taxon>
        <taxon>Rosistilla</taxon>
    </lineage>
</organism>
<accession>A0A518IPE5</accession>